<dbReference type="PANTHER" id="PTHR33795:SF1">
    <property type="entry name" value="INSERTION ELEMENT IS150 PROTEIN INSJ"/>
    <property type="match status" value="1"/>
</dbReference>
<dbReference type="InterPro" id="IPR009057">
    <property type="entry name" value="Homeodomain-like_sf"/>
</dbReference>
<keyword evidence="5" id="KW-1185">Reference proteome</keyword>
<dbReference type="PANTHER" id="PTHR33795">
    <property type="entry name" value="INSERTION ELEMENT IS150 PROTEIN INSJ"/>
    <property type="match status" value="1"/>
</dbReference>
<gene>
    <name evidence="4" type="ORF">SAMN04488113_10370</name>
</gene>
<organism evidence="4 5">
    <name type="scientific">Alkalibacterium gilvum</name>
    <dbReference type="NCBI Taxonomy" id="1130080"/>
    <lineage>
        <taxon>Bacteria</taxon>
        <taxon>Bacillati</taxon>
        <taxon>Bacillota</taxon>
        <taxon>Bacilli</taxon>
        <taxon>Lactobacillales</taxon>
        <taxon>Carnobacteriaceae</taxon>
        <taxon>Alkalibacterium</taxon>
    </lineage>
</organism>
<feature type="domain" description="Insertion element IS150 protein InsJ-like helix-turn-helix" evidence="3">
    <location>
        <begin position="8"/>
        <end position="57"/>
    </location>
</feature>
<reference evidence="5" key="1">
    <citation type="submission" date="2016-10" db="EMBL/GenBank/DDBJ databases">
        <authorList>
            <person name="Varghese N."/>
            <person name="Submissions S."/>
        </authorList>
    </citation>
    <scope>NUCLEOTIDE SEQUENCE [LARGE SCALE GENOMIC DNA]</scope>
    <source>
        <strain evidence="5">DSM 25751</strain>
    </source>
</reference>
<feature type="region of interest" description="Disordered" evidence="2">
    <location>
        <begin position="109"/>
        <end position="144"/>
    </location>
</feature>
<comment type="similarity">
    <text evidence="1">Belongs to the IS150/IS1296 orfA family.</text>
</comment>
<sequence>MAKYSAGFKLKVVKEYQNGTLGYRLLAKKYGMPSSSPIEKWVNLYTHYGEEGLIRKKTKEVYSVHFKLDVLHFMKRTGASYQETANSFGIREPSIIANWNRAFNKEGVEGLKSKSKGRPSMSKQPKKKKPKDNGTMSKEQALERENELLRLENAYLKKLKAYEENPNAYLEKHKQLWHSSSKKKDTN</sequence>
<evidence type="ECO:0000313" key="5">
    <source>
        <dbReference type="Proteomes" id="UP000198564"/>
    </source>
</evidence>
<evidence type="ECO:0000256" key="1">
    <source>
        <dbReference type="ARBA" id="ARBA00038232"/>
    </source>
</evidence>
<dbReference type="InterPro" id="IPR052057">
    <property type="entry name" value="IS150/IS1296_orfA-like"/>
</dbReference>
<dbReference type="InterPro" id="IPR010921">
    <property type="entry name" value="Trp_repressor/repl_initiator"/>
</dbReference>
<dbReference type="SUPFAM" id="SSF48295">
    <property type="entry name" value="TrpR-like"/>
    <property type="match status" value="1"/>
</dbReference>
<dbReference type="STRING" id="1130080.SAMN04488113_10370"/>
<name>A0A1H6RWZ3_9LACT</name>
<dbReference type="EMBL" id="FNYW01000003">
    <property type="protein sequence ID" value="SEI56310.1"/>
    <property type="molecule type" value="Genomic_DNA"/>
</dbReference>
<evidence type="ECO:0000256" key="2">
    <source>
        <dbReference type="SAM" id="MobiDB-lite"/>
    </source>
</evidence>
<dbReference type="Gene3D" id="1.10.10.10">
    <property type="entry name" value="Winged helix-like DNA-binding domain superfamily/Winged helix DNA-binding domain"/>
    <property type="match status" value="2"/>
</dbReference>
<dbReference type="InterPro" id="IPR036388">
    <property type="entry name" value="WH-like_DNA-bd_sf"/>
</dbReference>
<dbReference type="Proteomes" id="UP000198564">
    <property type="component" value="Unassembled WGS sequence"/>
</dbReference>
<dbReference type="AlphaFoldDB" id="A0A1H6RWZ3"/>
<dbReference type="Pfam" id="PF13518">
    <property type="entry name" value="HTH_28"/>
    <property type="match status" value="2"/>
</dbReference>
<evidence type="ECO:0000259" key="3">
    <source>
        <dbReference type="Pfam" id="PF13518"/>
    </source>
</evidence>
<dbReference type="GO" id="GO:0043565">
    <property type="term" value="F:sequence-specific DNA binding"/>
    <property type="evidence" value="ECO:0007669"/>
    <property type="project" value="InterPro"/>
</dbReference>
<dbReference type="SUPFAM" id="SSF46689">
    <property type="entry name" value="Homeodomain-like"/>
    <property type="match status" value="1"/>
</dbReference>
<dbReference type="InterPro" id="IPR055247">
    <property type="entry name" value="InsJ-like_HTH"/>
</dbReference>
<protein>
    <submittedName>
        <fullName evidence="4">Transposase</fullName>
    </submittedName>
</protein>
<accession>A0A1H6RWZ3</accession>
<dbReference type="RefSeq" id="WP_091632730.1">
    <property type="nucleotide sequence ID" value="NZ_FNYW01000003.1"/>
</dbReference>
<proteinExistence type="inferred from homology"/>
<evidence type="ECO:0000313" key="4">
    <source>
        <dbReference type="EMBL" id="SEI56310.1"/>
    </source>
</evidence>
<dbReference type="OrthoDB" id="9781005at2"/>
<feature type="domain" description="Insertion element IS150 protein InsJ-like helix-turn-helix" evidence="3">
    <location>
        <begin position="66"/>
        <end position="119"/>
    </location>
</feature>